<name>A0A1G2DMD6_9BACT</name>
<organism evidence="4 5">
    <name type="scientific">Candidatus Lloydbacteria bacterium RIFCSPLOWO2_02_FULL_51_11</name>
    <dbReference type="NCBI Taxonomy" id="1798667"/>
    <lineage>
        <taxon>Bacteria</taxon>
        <taxon>Candidatus Lloydiibacteriota</taxon>
    </lineage>
</organism>
<feature type="domain" description="MurNAc-LAA" evidence="3">
    <location>
        <begin position="67"/>
        <end position="282"/>
    </location>
</feature>
<dbReference type="InterPro" id="IPR002477">
    <property type="entry name" value="Peptidoglycan-bd-like"/>
</dbReference>
<dbReference type="InterPro" id="IPR002508">
    <property type="entry name" value="MurNAc-LAA_cat"/>
</dbReference>
<dbReference type="Proteomes" id="UP000177573">
    <property type="component" value="Unassembled WGS sequence"/>
</dbReference>
<dbReference type="Pfam" id="PF01471">
    <property type="entry name" value="PG_binding_1"/>
    <property type="match status" value="1"/>
</dbReference>
<dbReference type="SUPFAM" id="SSF47090">
    <property type="entry name" value="PGBD-like"/>
    <property type="match status" value="1"/>
</dbReference>
<evidence type="ECO:0000259" key="3">
    <source>
        <dbReference type="Pfam" id="PF01520"/>
    </source>
</evidence>
<evidence type="ECO:0000313" key="4">
    <source>
        <dbReference type="EMBL" id="OGZ14673.1"/>
    </source>
</evidence>
<gene>
    <name evidence="4" type="ORF">A3J08_01150</name>
</gene>
<protein>
    <recommendedName>
        <fullName evidence="6">MurNAc-LAA domain-containing protein</fullName>
    </recommendedName>
</protein>
<reference evidence="4 5" key="1">
    <citation type="journal article" date="2016" name="Nat. Commun.">
        <title>Thousands of microbial genomes shed light on interconnected biogeochemical processes in an aquifer system.</title>
        <authorList>
            <person name="Anantharaman K."/>
            <person name="Brown C.T."/>
            <person name="Hug L.A."/>
            <person name="Sharon I."/>
            <person name="Castelle C.J."/>
            <person name="Probst A.J."/>
            <person name="Thomas B.C."/>
            <person name="Singh A."/>
            <person name="Wilkins M.J."/>
            <person name="Karaoz U."/>
            <person name="Brodie E.L."/>
            <person name="Williams K.H."/>
            <person name="Hubbard S.S."/>
            <person name="Banfield J.F."/>
        </authorList>
    </citation>
    <scope>NUCLEOTIDE SEQUENCE [LARGE SCALE GENOMIC DNA]</scope>
</reference>
<dbReference type="AlphaFoldDB" id="A0A1G2DMD6"/>
<dbReference type="PANTHER" id="PTHR30404:SF0">
    <property type="entry name" value="N-ACETYLMURAMOYL-L-ALANINE AMIDASE AMIC"/>
    <property type="match status" value="1"/>
</dbReference>
<dbReference type="EMBL" id="MHLR01000025">
    <property type="protein sequence ID" value="OGZ14673.1"/>
    <property type="molecule type" value="Genomic_DNA"/>
</dbReference>
<dbReference type="GO" id="GO:0009253">
    <property type="term" value="P:peptidoglycan catabolic process"/>
    <property type="evidence" value="ECO:0007669"/>
    <property type="project" value="InterPro"/>
</dbReference>
<feature type="domain" description="Peptidoglycan binding-like" evidence="2">
    <location>
        <begin position="332"/>
        <end position="396"/>
    </location>
</feature>
<evidence type="ECO:0008006" key="6">
    <source>
        <dbReference type="Google" id="ProtNLM"/>
    </source>
</evidence>
<comment type="caution">
    <text evidence="4">The sequence shown here is derived from an EMBL/GenBank/DDBJ whole genome shotgun (WGS) entry which is preliminary data.</text>
</comment>
<evidence type="ECO:0000313" key="5">
    <source>
        <dbReference type="Proteomes" id="UP000177573"/>
    </source>
</evidence>
<dbReference type="GO" id="GO:0030288">
    <property type="term" value="C:outer membrane-bounded periplasmic space"/>
    <property type="evidence" value="ECO:0007669"/>
    <property type="project" value="TreeGrafter"/>
</dbReference>
<dbReference type="STRING" id="1798667.A3J08_01150"/>
<dbReference type="Gene3D" id="3.40.630.40">
    <property type="entry name" value="Zn-dependent exopeptidases"/>
    <property type="match status" value="1"/>
</dbReference>
<dbReference type="InterPro" id="IPR036366">
    <property type="entry name" value="PGBDSf"/>
</dbReference>
<dbReference type="InterPro" id="IPR036365">
    <property type="entry name" value="PGBD-like_sf"/>
</dbReference>
<proteinExistence type="predicted"/>
<dbReference type="InterPro" id="IPR050695">
    <property type="entry name" value="N-acetylmuramoyl_amidase_3"/>
</dbReference>
<evidence type="ECO:0000259" key="2">
    <source>
        <dbReference type="Pfam" id="PF01471"/>
    </source>
</evidence>
<evidence type="ECO:0000256" key="1">
    <source>
        <dbReference type="ARBA" id="ARBA00022801"/>
    </source>
</evidence>
<dbReference type="GO" id="GO:0008745">
    <property type="term" value="F:N-acetylmuramoyl-L-alanine amidase activity"/>
    <property type="evidence" value="ECO:0007669"/>
    <property type="project" value="InterPro"/>
</dbReference>
<keyword evidence="1" id="KW-0378">Hydrolase</keyword>
<dbReference type="Pfam" id="PF01520">
    <property type="entry name" value="Amidase_3"/>
    <property type="match status" value="1"/>
</dbReference>
<dbReference type="Gene3D" id="1.10.101.10">
    <property type="entry name" value="PGBD-like superfamily/PGBD"/>
    <property type="match status" value="1"/>
</dbReference>
<dbReference type="PANTHER" id="PTHR30404">
    <property type="entry name" value="N-ACETYLMURAMOYL-L-ALANINE AMIDASE"/>
    <property type="match status" value="1"/>
</dbReference>
<sequence>MWNSKESNAAKMTGVAVFFLTFFGLLFVGSSLPLFSLARAQLASLFFADDLTPQEIQERYWGKELTVLIVPGHDNVDGGTSYKGVYEAEYTAKIGEYLYDYLKQNAHIKPILVRNRNGYVKEFADYFAREEPAIRNFITQARGRFQNLSSSGAVETLPPPIAHIRASSRTTKVLYGINKWANERDVDIVIHIHLNDYPRKAWNTQYDGFSIYIPDPAFPNYAASRGIAESLKNTFAKYWAESNLRLEEGTIIEDPDLIALGSYGTLRAASVLLEYGYIYEPRFQTELLLKEAAFRTYQGLLPYFGDTVVKDEFAWLLPYEWEKTVRYGALKNNDVAAFQSALLKLGFYPPSGSTFRDCPVSGNFKDCTQKALGAFQDAHGIVDEAGVLGYKTRQTLNTLF</sequence>
<accession>A0A1G2DMD6</accession>
<dbReference type="SUPFAM" id="SSF53187">
    <property type="entry name" value="Zn-dependent exopeptidases"/>
    <property type="match status" value="1"/>
</dbReference>